<sequence length="334" mass="38414">MTKPRKNQVSLDATPYYHCVSRCVRRAFLCGTDHMTGQCYEHRRGWLEDKLLSLPQVFAVEVAAYAIMSNHYHAVLFIDAERANHWSDTEVIERWHTLFSGNMLSQRFMDGDELGVAEQKRLQIYVEEWRSRLSSISWFMRVLNEAIAREANQEDQCSGRFWEGRFKSQALLDEAALAACMAYVDLNPVRANMAATPETSAHTSVKRRVEKAKISKQPNHPNQQTKGLLPFVGNPRQNIPPGIQMKLTDYLELVDWTGRIIRHDKRGAIAKNTATILDRLGIDEQQWLEMTQHFEDCFKTFAGGEEKLRQACETLNYQRPPGLSRCHSLLDRSA</sequence>
<evidence type="ECO:0000313" key="3">
    <source>
        <dbReference type="EMBL" id="ASP38616.1"/>
    </source>
</evidence>
<dbReference type="InterPro" id="IPR036515">
    <property type="entry name" value="Transposase_17_sf"/>
</dbReference>
<dbReference type="EMBL" id="CP022530">
    <property type="protein sequence ID" value="ASP38616.1"/>
    <property type="molecule type" value="Genomic_DNA"/>
</dbReference>
<dbReference type="SMART" id="SM01321">
    <property type="entry name" value="Y1_Tnp"/>
    <property type="match status" value="1"/>
</dbReference>
<dbReference type="PANTHER" id="PTHR34322:SF2">
    <property type="entry name" value="TRANSPOSASE IS200-LIKE DOMAIN-CONTAINING PROTEIN"/>
    <property type="match status" value="1"/>
</dbReference>
<evidence type="ECO:0000313" key="4">
    <source>
        <dbReference type="Proteomes" id="UP000202440"/>
    </source>
</evidence>
<dbReference type="GO" id="GO:0004803">
    <property type="term" value="F:transposase activity"/>
    <property type="evidence" value="ECO:0007669"/>
    <property type="project" value="InterPro"/>
</dbReference>
<organism evidence="3 4">
    <name type="scientific">Bacterioplanes sanyensis</name>
    <dbReference type="NCBI Taxonomy" id="1249553"/>
    <lineage>
        <taxon>Bacteria</taxon>
        <taxon>Pseudomonadati</taxon>
        <taxon>Pseudomonadota</taxon>
        <taxon>Gammaproteobacteria</taxon>
        <taxon>Oceanospirillales</taxon>
        <taxon>Oceanospirillaceae</taxon>
        <taxon>Bacterioplanes</taxon>
    </lineage>
</organism>
<dbReference type="OrthoDB" id="9814067at2"/>
<dbReference type="Proteomes" id="UP000202440">
    <property type="component" value="Chromosome"/>
</dbReference>
<accession>A0A222FJ45</accession>
<evidence type="ECO:0000259" key="2">
    <source>
        <dbReference type="SMART" id="SM01321"/>
    </source>
</evidence>
<dbReference type="KEGG" id="bsan:CHH28_07970"/>
<dbReference type="SUPFAM" id="SSF143422">
    <property type="entry name" value="Transposase IS200-like"/>
    <property type="match status" value="1"/>
</dbReference>
<dbReference type="PANTHER" id="PTHR34322">
    <property type="entry name" value="TRANSPOSASE, Y1_TNP DOMAIN-CONTAINING"/>
    <property type="match status" value="1"/>
</dbReference>
<dbReference type="AlphaFoldDB" id="A0A222FJ45"/>
<dbReference type="Gene3D" id="3.30.70.1290">
    <property type="entry name" value="Transposase IS200-like"/>
    <property type="match status" value="1"/>
</dbReference>
<evidence type="ECO:0000256" key="1">
    <source>
        <dbReference type="SAM" id="MobiDB-lite"/>
    </source>
</evidence>
<name>A0A222FJ45_9GAMM</name>
<feature type="compositionally biased region" description="Polar residues" evidence="1">
    <location>
        <begin position="216"/>
        <end position="226"/>
    </location>
</feature>
<dbReference type="GO" id="GO:0003677">
    <property type="term" value="F:DNA binding"/>
    <property type="evidence" value="ECO:0007669"/>
    <property type="project" value="InterPro"/>
</dbReference>
<reference evidence="3 4" key="1">
    <citation type="submission" date="2017-07" db="EMBL/GenBank/DDBJ databases">
        <title>Annotated genome sequence of Bacterioplanes sanyensis isolated from Red Sea.</title>
        <authorList>
            <person name="Rehman Z.U."/>
        </authorList>
    </citation>
    <scope>NUCLEOTIDE SEQUENCE [LARGE SCALE GENOMIC DNA]</scope>
    <source>
        <strain evidence="3 4">NV9</strain>
    </source>
</reference>
<feature type="domain" description="Transposase IS200-like" evidence="2">
    <location>
        <begin position="13"/>
        <end position="187"/>
    </location>
</feature>
<proteinExistence type="predicted"/>
<protein>
    <submittedName>
        <fullName evidence="3">Transposase</fullName>
    </submittedName>
</protein>
<gene>
    <name evidence="3" type="ORF">CHH28_07970</name>
</gene>
<feature type="region of interest" description="Disordered" evidence="1">
    <location>
        <begin position="213"/>
        <end position="232"/>
    </location>
</feature>
<keyword evidence="4" id="KW-1185">Reference proteome</keyword>
<dbReference type="InterPro" id="IPR002686">
    <property type="entry name" value="Transposase_17"/>
</dbReference>
<dbReference type="GO" id="GO:0006313">
    <property type="term" value="P:DNA transposition"/>
    <property type="evidence" value="ECO:0007669"/>
    <property type="project" value="InterPro"/>
</dbReference>
<dbReference type="RefSeq" id="WP_094059804.1">
    <property type="nucleotide sequence ID" value="NZ_CP022530.1"/>
</dbReference>